<feature type="region of interest" description="Disordered" evidence="1">
    <location>
        <begin position="160"/>
        <end position="182"/>
    </location>
</feature>
<feature type="compositionally biased region" description="Low complexity" evidence="1">
    <location>
        <begin position="200"/>
        <end position="228"/>
    </location>
</feature>
<name>A0A151LH04_9APIC</name>
<dbReference type="AlphaFoldDB" id="A0A151LH04"/>
<dbReference type="VEuPathDB" id="PlasmoDB:PGABG01_1246800"/>
<dbReference type="RefSeq" id="XP_018640904.1">
    <property type="nucleotide sequence ID" value="XM_018787039.1"/>
</dbReference>
<dbReference type="VEuPathDB" id="PlasmoDB:PGSY75_1248400"/>
<organism evidence="2 3">
    <name type="scientific">Plasmodium gaboni</name>
    <dbReference type="NCBI Taxonomy" id="647221"/>
    <lineage>
        <taxon>Eukaryota</taxon>
        <taxon>Sar</taxon>
        <taxon>Alveolata</taxon>
        <taxon>Apicomplexa</taxon>
        <taxon>Aconoidasida</taxon>
        <taxon>Haemosporida</taxon>
        <taxon>Plasmodiidae</taxon>
        <taxon>Plasmodium</taxon>
        <taxon>Plasmodium (Laverania)</taxon>
    </lineage>
</organism>
<reference evidence="2 3" key="1">
    <citation type="journal article" date="2016" name="Nat. Commun.">
        <title>Genomes of cryptic chimpanzee Plasmodium species reveal key evolutionary events leading to human malaria.</title>
        <authorList>
            <person name="Sundararaman S.A."/>
            <person name="Plenderleith L.J."/>
            <person name="Liu W."/>
            <person name="Loy D.E."/>
            <person name="Learn G.H."/>
            <person name="Li Y."/>
            <person name="Shaw K.S."/>
            <person name="Ayouba A."/>
            <person name="Peeters M."/>
            <person name="Speede S."/>
            <person name="Shaw G.M."/>
            <person name="Bushman F.D."/>
            <person name="Brisson D."/>
            <person name="Rayner J.C."/>
            <person name="Sharp P.M."/>
            <person name="Hahn B.H."/>
        </authorList>
    </citation>
    <scope>NUCLEOTIDE SEQUENCE [LARGE SCALE GENOMIC DNA]</scope>
    <source>
        <strain evidence="2 3">SY75</strain>
    </source>
</reference>
<evidence type="ECO:0000256" key="1">
    <source>
        <dbReference type="SAM" id="MobiDB-lite"/>
    </source>
</evidence>
<dbReference type="GeneID" id="29777632"/>
<dbReference type="EMBL" id="LVLB01000013">
    <property type="protein sequence ID" value="KYN98265.1"/>
    <property type="molecule type" value="Genomic_DNA"/>
</dbReference>
<proteinExistence type="predicted"/>
<feature type="region of interest" description="Disordered" evidence="1">
    <location>
        <begin position="200"/>
        <end position="229"/>
    </location>
</feature>
<comment type="caution">
    <text evidence="2">The sequence shown here is derived from an EMBL/GenBank/DDBJ whole genome shotgun (WGS) entry which is preliminary data.</text>
</comment>
<gene>
    <name evidence="2" type="ORF">PGSY75_1248400</name>
</gene>
<protein>
    <submittedName>
        <fullName evidence="2">Uncharacterized protein</fullName>
    </submittedName>
</protein>
<evidence type="ECO:0000313" key="2">
    <source>
        <dbReference type="EMBL" id="KYN98265.1"/>
    </source>
</evidence>
<accession>A0A151LH04</accession>
<dbReference type="Proteomes" id="UP000076004">
    <property type="component" value="Unassembled WGS sequence"/>
</dbReference>
<dbReference type="KEGG" id="pgab:PGSY75_1248400"/>
<evidence type="ECO:0000313" key="3">
    <source>
        <dbReference type="Proteomes" id="UP000076004"/>
    </source>
</evidence>
<sequence>MKRFSDFYTYSKDKSISVFNLKKKEEEKKKKEETGWMKKIYIDFEKTKNDTYSYVSIKTDQMKDKFLKWNLRYFKVNHSKYEHFPWYTRLYYIIKDYIYSMLKIKEEGIDTYEGHVCPNEKKISRLTSTFENFDFKNRYTQKQSEDSMIYKYRENLKKEKTNDSYLSERSQSEITRRNLSNEMVSMKGTDSKLFEEMYYNNKNDNNNNNDNNNENNNNNSNNNNNNNDYKYRLKNLMSIGNTTNEKVYSENESKVTRTNTVDKNENDHFLNIENSPKFNIKNTWEKLSGYIS</sequence>